<dbReference type="EMBL" id="KZ155780">
    <property type="protein sequence ID" value="OUS46999.1"/>
    <property type="molecule type" value="Genomic_DNA"/>
</dbReference>
<dbReference type="InterPro" id="IPR006913">
    <property type="entry name" value="CENP-V/GFA"/>
</dbReference>
<keyword evidence="2" id="KW-0479">Metal-binding</keyword>
<evidence type="ECO:0000256" key="3">
    <source>
        <dbReference type="ARBA" id="ARBA00022833"/>
    </source>
</evidence>
<accession>A0A1Y5IBN4</accession>
<keyword evidence="4" id="KW-0456">Lyase</keyword>
<dbReference type="PANTHER" id="PTHR33337:SF40">
    <property type="entry name" value="CENP-V_GFA DOMAIN-CONTAINING PROTEIN-RELATED"/>
    <property type="match status" value="1"/>
</dbReference>
<evidence type="ECO:0000256" key="2">
    <source>
        <dbReference type="ARBA" id="ARBA00022723"/>
    </source>
</evidence>
<dbReference type="GO" id="GO:0046872">
    <property type="term" value="F:metal ion binding"/>
    <property type="evidence" value="ECO:0007669"/>
    <property type="project" value="UniProtKB-KW"/>
</dbReference>
<dbReference type="GO" id="GO:0016846">
    <property type="term" value="F:carbon-sulfur lyase activity"/>
    <property type="evidence" value="ECO:0007669"/>
    <property type="project" value="InterPro"/>
</dbReference>
<evidence type="ECO:0000313" key="6">
    <source>
        <dbReference type="EMBL" id="OUS46999.1"/>
    </source>
</evidence>
<comment type="similarity">
    <text evidence="1">Belongs to the Gfa family.</text>
</comment>
<dbReference type="InterPro" id="IPR011057">
    <property type="entry name" value="Mss4-like_sf"/>
</dbReference>
<organism evidence="6">
    <name type="scientific">Ostreococcus tauri</name>
    <name type="common">Marine green alga</name>
    <dbReference type="NCBI Taxonomy" id="70448"/>
    <lineage>
        <taxon>Eukaryota</taxon>
        <taxon>Viridiplantae</taxon>
        <taxon>Chlorophyta</taxon>
        <taxon>Mamiellophyceae</taxon>
        <taxon>Mamiellales</taxon>
        <taxon>Bathycoccaceae</taxon>
        <taxon>Ostreococcus</taxon>
    </lineage>
</organism>
<sequence>MTSTSVETEFTRVGTCFCGASRVVTSGIPIAVSICHCSICRTLSGAPFTAQALFKADRVKFEGDEPTTASTSPQVNRCRCARCSSPMYASLMKGTMMAVPLSLINTPGSSDNLKPTHHMYYGHRVLDVDDDLPKFVKSKGELWTPECDVAANQSA</sequence>
<proteinExistence type="inferred from homology"/>
<dbReference type="PANTHER" id="PTHR33337">
    <property type="entry name" value="GFA DOMAIN-CONTAINING PROTEIN"/>
    <property type="match status" value="1"/>
</dbReference>
<dbReference type="eggNOG" id="ENOG502RZVZ">
    <property type="taxonomic scope" value="Eukaryota"/>
</dbReference>
<feature type="domain" description="CENP-V/GFA" evidence="5">
    <location>
        <begin position="12"/>
        <end position="122"/>
    </location>
</feature>
<gene>
    <name evidence="6" type="ORF">BE221DRAFT_191525</name>
</gene>
<dbReference type="AlphaFoldDB" id="A0A1Y5IBN4"/>
<evidence type="ECO:0000256" key="4">
    <source>
        <dbReference type="ARBA" id="ARBA00023239"/>
    </source>
</evidence>
<dbReference type="PROSITE" id="PS51891">
    <property type="entry name" value="CENP_V_GFA"/>
    <property type="match status" value="1"/>
</dbReference>
<evidence type="ECO:0000256" key="1">
    <source>
        <dbReference type="ARBA" id="ARBA00005495"/>
    </source>
</evidence>
<dbReference type="Proteomes" id="UP000195557">
    <property type="component" value="Unassembled WGS sequence"/>
</dbReference>
<keyword evidence="3" id="KW-0862">Zinc</keyword>
<evidence type="ECO:0000259" key="5">
    <source>
        <dbReference type="PROSITE" id="PS51891"/>
    </source>
</evidence>
<dbReference type="Gene3D" id="3.90.1590.10">
    <property type="entry name" value="glutathione-dependent formaldehyde- activating enzyme (gfa)"/>
    <property type="match status" value="1"/>
</dbReference>
<protein>
    <submittedName>
        <fullName evidence="6">Mss4-like protein</fullName>
    </submittedName>
</protein>
<reference evidence="6" key="1">
    <citation type="submission" date="2017-04" db="EMBL/GenBank/DDBJ databases">
        <title>Population genomics of picophytoplankton unveils novel chromosome hypervariability.</title>
        <authorList>
            <consortium name="DOE Joint Genome Institute"/>
            <person name="Blanc-Mathieu R."/>
            <person name="Krasovec M."/>
            <person name="Hebrard M."/>
            <person name="Yau S."/>
            <person name="Desgranges E."/>
            <person name="Martin J."/>
            <person name="Schackwitz W."/>
            <person name="Kuo A."/>
            <person name="Salin G."/>
            <person name="Donnadieu C."/>
            <person name="Desdevises Y."/>
            <person name="Sanchez-Ferandin S."/>
            <person name="Moreau H."/>
            <person name="Rivals E."/>
            <person name="Grigoriev I.V."/>
            <person name="Grimsley N."/>
            <person name="Eyre-Walker A."/>
            <person name="Piganeau G."/>
        </authorList>
    </citation>
    <scope>NUCLEOTIDE SEQUENCE [LARGE SCALE GENOMIC DNA]</scope>
    <source>
        <strain evidence="6">RCC 1115</strain>
    </source>
</reference>
<dbReference type="SUPFAM" id="SSF51316">
    <property type="entry name" value="Mss4-like"/>
    <property type="match status" value="1"/>
</dbReference>
<dbReference type="Pfam" id="PF04828">
    <property type="entry name" value="GFA"/>
    <property type="match status" value="1"/>
</dbReference>
<name>A0A1Y5IBN4_OSTTA</name>